<keyword evidence="4" id="KW-0288">FMN</keyword>
<name>A0A9D1X2Y4_9FIRM</name>
<dbReference type="CDD" id="cd02062">
    <property type="entry name" value="Nitro_FMN_reductase"/>
    <property type="match status" value="1"/>
</dbReference>
<sequence>MDCKQIILNKCSVRDYKTKKVDAKTIKELSQYVNHCPKLVEDIAMDIRIMDNDVVYRQLDGFAGYHGILINAPHYIIILSEHKEHYIENAGFVGESISMKAYEMGVDSCWITFNDSEKVIHRLNIVTNKEVVGILAIGYGKKKTPITLEALKVGDNYSQADMRKKDSSQSKILPLQEMVYIDRWGEGADVNMLLERALYEPMDCVRKAPSTMNRQPWRFLIVGGKIILAMRKDSDISEYEKRIDAGIAMLYFEAVMEQTVCQVQWTAGSSENVYGIPEDYEIVASCEV</sequence>
<comment type="similarity">
    <text evidence="2">Belongs to the nitroreductase family.</text>
</comment>
<dbReference type="InterPro" id="IPR000415">
    <property type="entry name" value="Nitroreductase-like"/>
</dbReference>
<evidence type="ECO:0000313" key="7">
    <source>
        <dbReference type="EMBL" id="HIX71809.1"/>
    </source>
</evidence>
<proteinExistence type="inferred from homology"/>
<reference evidence="7" key="2">
    <citation type="submission" date="2021-04" db="EMBL/GenBank/DDBJ databases">
        <authorList>
            <person name="Gilroy R."/>
        </authorList>
    </citation>
    <scope>NUCLEOTIDE SEQUENCE</scope>
    <source>
        <strain evidence="7">ChiSxjej3B15-1167</strain>
    </source>
</reference>
<dbReference type="Pfam" id="PF14512">
    <property type="entry name" value="TM1586_NiRdase"/>
    <property type="match status" value="1"/>
</dbReference>
<evidence type="ECO:0000256" key="5">
    <source>
        <dbReference type="ARBA" id="ARBA00023002"/>
    </source>
</evidence>
<keyword evidence="3" id="KW-0285">Flavoprotein</keyword>
<evidence type="ECO:0000259" key="6">
    <source>
        <dbReference type="Pfam" id="PF14512"/>
    </source>
</evidence>
<dbReference type="Gene3D" id="3.40.109.30">
    <property type="entry name" value="putative nitroreductase (tm1586), domain 2"/>
    <property type="match status" value="1"/>
</dbReference>
<feature type="domain" description="Putative nitroreductase TM1586" evidence="6">
    <location>
        <begin position="4"/>
        <end position="253"/>
    </location>
</feature>
<evidence type="ECO:0000313" key="8">
    <source>
        <dbReference type="Proteomes" id="UP000886805"/>
    </source>
</evidence>
<organism evidence="7 8">
    <name type="scientific">Candidatus Anaerobutyricum stercoripullorum</name>
    <dbReference type="NCBI Taxonomy" id="2838456"/>
    <lineage>
        <taxon>Bacteria</taxon>
        <taxon>Bacillati</taxon>
        <taxon>Bacillota</taxon>
        <taxon>Clostridia</taxon>
        <taxon>Lachnospirales</taxon>
        <taxon>Lachnospiraceae</taxon>
        <taxon>Anaerobutyricum</taxon>
    </lineage>
</organism>
<keyword evidence="5" id="KW-0560">Oxidoreductase</keyword>
<dbReference type="Gene3D" id="3.40.109.10">
    <property type="entry name" value="NADH Oxidase"/>
    <property type="match status" value="1"/>
</dbReference>
<protein>
    <submittedName>
        <fullName evidence="7">Nitroreductase family protein</fullName>
    </submittedName>
</protein>
<evidence type="ECO:0000256" key="2">
    <source>
        <dbReference type="ARBA" id="ARBA00007118"/>
    </source>
</evidence>
<dbReference type="SUPFAM" id="SSF55469">
    <property type="entry name" value="FMN-dependent nitroreductase-like"/>
    <property type="match status" value="2"/>
</dbReference>
<reference evidence="7" key="1">
    <citation type="journal article" date="2021" name="PeerJ">
        <title>Extensive microbial diversity within the chicken gut microbiome revealed by metagenomics and culture.</title>
        <authorList>
            <person name="Gilroy R."/>
            <person name="Ravi A."/>
            <person name="Getino M."/>
            <person name="Pursley I."/>
            <person name="Horton D.L."/>
            <person name="Alikhan N.F."/>
            <person name="Baker D."/>
            <person name="Gharbi K."/>
            <person name="Hall N."/>
            <person name="Watson M."/>
            <person name="Adriaenssens E.M."/>
            <person name="Foster-Nyarko E."/>
            <person name="Jarju S."/>
            <person name="Secka A."/>
            <person name="Antonio M."/>
            <person name="Oren A."/>
            <person name="Chaudhuri R.R."/>
            <person name="La Ragione R."/>
            <person name="Hildebrand F."/>
            <person name="Pallen M.J."/>
        </authorList>
    </citation>
    <scope>NUCLEOTIDE SEQUENCE</scope>
    <source>
        <strain evidence="7">ChiSxjej3B15-1167</strain>
    </source>
</reference>
<dbReference type="Proteomes" id="UP000886805">
    <property type="component" value="Unassembled WGS sequence"/>
</dbReference>
<dbReference type="PANTHER" id="PTHR43673">
    <property type="entry name" value="NAD(P)H NITROREDUCTASE YDGI-RELATED"/>
    <property type="match status" value="1"/>
</dbReference>
<dbReference type="InterPro" id="IPR029478">
    <property type="entry name" value="TM1586_NiRdase"/>
</dbReference>
<dbReference type="EMBL" id="DXEQ01000063">
    <property type="protein sequence ID" value="HIX71809.1"/>
    <property type="molecule type" value="Genomic_DNA"/>
</dbReference>
<dbReference type="GO" id="GO:0016491">
    <property type="term" value="F:oxidoreductase activity"/>
    <property type="evidence" value="ECO:0007669"/>
    <property type="project" value="UniProtKB-KW"/>
</dbReference>
<gene>
    <name evidence="7" type="ORF">H9849_02180</name>
</gene>
<comment type="cofactor">
    <cofactor evidence="1">
        <name>FMN</name>
        <dbReference type="ChEBI" id="CHEBI:58210"/>
    </cofactor>
</comment>
<evidence type="ECO:0000256" key="4">
    <source>
        <dbReference type="ARBA" id="ARBA00022643"/>
    </source>
</evidence>
<dbReference type="AlphaFoldDB" id="A0A9D1X2Y4"/>
<dbReference type="PANTHER" id="PTHR43673:SF2">
    <property type="entry name" value="NITROREDUCTASE"/>
    <property type="match status" value="1"/>
</dbReference>
<comment type="caution">
    <text evidence="7">The sequence shown here is derived from an EMBL/GenBank/DDBJ whole genome shotgun (WGS) entry which is preliminary data.</text>
</comment>
<evidence type="ECO:0000256" key="3">
    <source>
        <dbReference type="ARBA" id="ARBA00022630"/>
    </source>
</evidence>
<evidence type="ECO:0000256" key="1">
    <source>
        <dbReference type="ARBA" id="ARBA00001917"/>
    </source>
</evidence>
<accession>A0A9D1X2Y4</accession>